<keyword evidence="2" id="KW-1185">Reference proteome</keyword>
<evidence type="ECO:0000313" key="2">
    <source>
        <dbReference type="Proteomes" id="UP000070501"/>
    </source>
</evidence>
<accession>A0A136JH99</accession>
<sequence length="79" mass="8862">MRALLWLMPGPCWPAAEERRKWWAGPARHAMLACCSATIWAFWRGLAGLCGGSTRAEYACLLLCPFLFRFAGLCSGRLR</sequence>
<evidence type="ECO:0000313" key="1">
    <source>
        <dbReference type="EMBL" id="KXJ96466.1"/>
    </source>
</evidence>
<organism evidence="1 2">
    <name type="scientific">Microdochium bolleyi</name>
    <dbReference type="NCBI Taxonomy" id="196109"/>
    <lineage>
        <taxon>Eukaryota</taxon>
        <taxon>Fungi</taxon>
        <taxon>Dikarya</taxon>
        <taxon>Ascomycota</taxon>
        <taxon>Pezizomycotina</taxon>
        <taxon>Sordariomycetes</taxon>
        <taxon>Xylariomycetidae</taxon>
        <taxon>Xylariales</taxon>
        <taxon>Microdochiaceae</taxon>
        <taxon>Microdochium</taxon>
    </lineage>
</organism>
<proteinExistence type="predicted"/>
<name>A0A136JH99_9PEZI</name>
<protein>
    <submittedName>
        <fullName evidence="1">Uncharacterized protein</fullName>
    </submittedName>
</protein>
<dbReference type="Proteomes" id="UP000070501">
    <property type="component" value="Unassembled WGS sequence"/>
</dbReference>
<dbReference type="AlphaFoldDB" id="A0A136JH99"/>
<gene>
    <name evidence="1" type="ORF">Micbo1qcDRAFT_155031</name>
</gene>
<dbReference type="EMBL" id="KQ964245">
    <property type="protein sequence ID" value="KXJ96466.1"/>
    <property type="molecule type" value="Genomic_DNA"/>
</dbReference>
<dbReference type="InParanoid" id="A0A136JH99"/>
<reference evidence="2" key="1">
    <citation type="submission" date="2016-02" db="EMBL/GenBank/DDBJ databases">
        <title>Draft genome sequence of Microdochium bolleyi, a fungal endophyte of beachgrass.</title>
        <authorList>
            <consortium name="DOE Joint Genome Institute"/>
            <person name="David A.S."/>
            <person name="May G."/>
            <person name="Haridas S."/>
            <person name="Lim J."/>
            <person name="Wang M."/>
            <person name="Labutti K."/>
            <person name="Lipzen A."/>
            <person name="Barry K."/>
            <person name="Grigoriev I.V."/>
        </authorList>
    </citation>
    <scope>NUCLEOTIDE SEQUENCE [LARGE SCALE GENOMIC DNA]</scope>
    <source>
        <strain evidence="2">J235TASD1</strain>
    </source>
</reference>
<feature type="non-terminal residue" evidence="1">
    <location>
        <position position="79"/>
    </location>
</feature>